<accession>A0ABD8B2H6</accession>
<name>A0ABD8B2H6_PAEAM</name>
<dbReference type="EMBL" id="CP145893">
    <property type="protein sequence ID" value="WWP24024.1"/>
    <property type="molecule type" value="Genomic_DNA"/>
</dbReference>
<proteinExistence type="predicted"/>
<sequence>MEGLTKRFVICKDERFEFLVEDGIITACKDRKIHTDFVYYNTEDKDND</sequence>
<dbReference type="RefSeq" id="WP_176872963.1">
    <property type="nucleotide sequence ID" value="NZ_CP145893.1"/>
</dbReference>
<evidence type="ECO:0000313" key="1">
    <source>
        <dbReference type="EMBL" id="WWP24024.1"/>
    </source>
</evidence>
<dbReference type="AlphaFoldDB" id="A0ABD8B2H6"/>
<reference evidence="1 2" key="1">
    <citation type="submission" date="2024-02" db="EMBL/GenBank/DDBJ databases">
        <title>Complete sequences of two Paenibacillus sp. strains and one Lysinibacillus strain isolated from the environment on STAA medium highlight biotechnological potential.</title>
        <authorList>
            <person name="Attere S.A."/>
            <person name="Piche L.C."/>
            <person name="Intertaglia L."/>
            <person name="Lami R."/>
            <person name="Charette S.J."/>
            <person name="Vincent A.T."/>
        </authorList>
    </citation>
    <scope>NUCLEOTIDE SEQUENCE [LARGE SCALE GENOMIC DNA]</scope>
    <source>
        <strain evidence="1 2">Y5S-7</strain>
        <plasmid evidence="1 2">pY5S7-1</plasmid>
    </source>
</reference>
<protein>
    <submittedName>
        <fullName evidence="1">Uncharacterized protein</fullName>
    </submittedName>
</protein>
<dbReference type="Proteomes" id="UP001364764">
    <property type="component" value="Plasmid pY5S7-1"/>
</dbReference>
<gene>
    <name evidence="1" type="ORF">V6668_30670</name>
</gene>
<keyword evidence="1" id="KW-0614">Plasmid</keyword>
<dbReference type="GeneID" id="93479933"/>
<geneLocation type="plasmid" evidence="1 2">
    <name>pY5S7-1</name>
</geneLocation>
<organism evidence="1 2">
    <name type="scientific">Paenibacillus amylolyticus</name>
    <dbReference type="NCBI Taxonomy" id="1451"/>
    <lineage>
        <taxon>Bacteria</taxon>
        <taxon>Bacillati</taxon>
        <taxon>Bacillota</taxon>
        <taxon>Bacilli</taxon>
        <taxon>Bacillales</taxon>
        <taxon>Paenibacillaceae</taxon>
        <taxon>Paenibacillus</taxon>
    </lineage>
</organism>
<evidence type="ECO:0000313" key="2">
    <source>
        <dbReference type="Proteomes" id="UP001364764"/>
    </source>
</evidence>